<proteinExistence type="predicted"/>
<evidence type="ECO:0000259" key="2">
    <source>
        <dbReference type="PROSITE" id="PS50048"/>
    </source>
</evidence>
<dbReference type="SUPFAM" id="SSF57701">
    <property type="entry name" value="Zn2/Cys6 DNA-binding domain"/>
    <property type="match status" value="1"/>
</dbReference>
<dbReference type="InterPro" id="IPR001138">
    <property type="entry name" value="Zn2Cys6_DnaBD"/>
</dbReference>
<dbReference type="AlphaFoldDB" id="A0A8H6JHB3"/>
<dbReference type="EMBL" id="WIGN01000056">
    <property type="protein sequence ID" value="KAF6813085.1"/>
    <property type="molecule type" value="Genomic_DNA"/>
</dbReference>
<comment type="caution">
    <text evidence="3">The sequence shown here is derived from an EMBL/GenBank/DDBJ whole genome shotgun (WGS) entry which is preliminary data.</text>
</comment>
<reference evidence="3 4" key="1">
    <citation type="journal article" date="2020" name="Phytopathology">
        <title>Genome Sequence Resources of Colletotrichum truncatum, C. plurivorum, C. musicola, and C. sojae: Four Species Pathogenic to Soybean (Glycine max).</title>
        <authorList>
            <person name="Rogerio F."/>
            <person name="Boufleur T.R."/>
            <person name="Ciampi-Guillardi M."/>
            <person name="Sukno S.A."/>
            <person name="Thon M.R."/>
            <person name="Massola Junior N.S."/>
            <person name="Baroncelli R."/>
        </authorList>
    </citation>
    <scope>NUCLEOTIDE SEQUENCE [LARGE SCALE GENOMIC DNA]</scope>
    <source>
        <strain evidence="3 4">LFN0009</strain>
    </source>
</reference>
<evidence type="ECO:0000256" key="1">
    <source>
        <dbReference type="ARBA" id="ARBA00023242"/>
    </source>
</evidence>
<dbReference type="SMART" id="SM00066">
    <property type="entry name" value="GAL4"/>
    <property type="match status" value="1"/>
</dbReference>
<keyword evidence="1" id="KW-0539">Nucleus</keyword>
<feature type="domain" description="Zn(2)-C6 fungal-type" evidence="2">
    <location>
        <begin position="14"/>
        <end position="43"/>
    </location>
</feature>
<accession>A0A8H6JHB3</accession>
<dbReference type="PANTHER" id="PTHR37534:SF46">
    <property type="entry name" value="ZN(II)2CYS6 TRANSCRIPTION FACTOR (EUROFUNG)"/>
    <property type="match status" value="1"/>
</dbReference>
<evidence type="ECO:0000313" key="4">
    <source>
        <dbReference type="Proteomes" id="UP000652219"/>
    </source>
</evidence>
<dbReference type="Gene3D" id="4.10.240.10">
    <property type="entry name" value="Zn(2)-C6 fungal-type DNA-binding domain"/>
    <property type="match status" value="1"/>
</dbReference>
<keyword evidence="4" id="KW-1185">Reference proteome</keyword>
<dbReference type="Pfam" id="PF00172">
    <property type="entry name" value="Zn_clus"/>
    <property type="match status" value="1"/>
</dbReference>
<dbReference type="GO" id="GO:0008270">
    <property type="term" value="F:zinc ion binding"/>
    <property type="evidence" value="ECO:0007669"/>
    <property type="project" value="InterPro"/>
</dbReference>
<protein>
    <submittedName>
        <fullName evidence="3">C6 finger domain-containing protein</fullName>
    </submittedName>
</protein>
<organism evidence="3 4">
    <name type="scientific">Colletotrichum sojae</name>
    <dbReference type="NCBI Taxonomy" id="2175907"/>
    <lineage>
        <taxon>Eukaryota</taxon>
        <taxon>Fungi</taxon>
        <taxon>Dikarya</taxon>
        <taxon>Ascomycota</taxon>
        <taxon>Pezizomycotina</taxon>
        <taxon>Sordariomycetes</taxon>
        <taxon>Hypocreomycetidae</taxon>
        <taxon>Glomerellales</taxon>
        <taxon>Glomerellaceae</taxon>
        <taxon>Colletotrichum</taxon>
        <taxon>Colletotrichum orchidearum species complex</taxon>
    </lineage>
</organism>
<dbReference type="Proteomes" id="UP000652219">
    <property type="component" value="Unassembled WGS sequence"/>
</dbReference>
<dbReference type="PANTHER" id="PTHR37534">
    <property type="entry name" value="TRANSCRIPTIONAL ACTIVATOR PROTEIN UGA3"/>
    <property type="match status" value="1"/>
</dbReference>
<dbReference type="PROSITE" id="PS50048">
    <property type="entry name" value="ZN2_CY6_FUNGAL_2"/>
    <property type="match status" value="1"/>
</dbReference>
<dbReference type="CDD" id="cd00067">
    <property type="entry name" value="GAL4"/>
    <property type="match status" value="1"/>
</dbReference>
<evidence type="ECO:0000313" key="3">
    <source>
        <dbReference type="EMBL" id="KAF6813085.1"/>
    </source>
</evidence>
<name>A0A8H6JHB3_9PEZI</name>
<sequence length="467" mass="52081">MSLGPFDRRTRRSRCITCAATHSKCSGSTPCTRCQTRGLECLFPSPPQSKGAVIIKLDRAKIHTPSTFQPVRPQNPLPYVTAGYLFYFDLFVRTNSFTGREPAFIADVQHLMKTASSNLSPHHPSRSLFNAMLALGAMQAHDQGAMSQHNNLSFALRSYHHSVVDLRSAVSNFSPSRRESIAWTTFFLGLFELLQDSSGQKWLQHMVFGTAQALVASGPAACRSGGMRTFFVQARTFEACRSIIFNQPSFLSNPDWMSLTEKVCFSSTNLSGILKMVVLCSSLRVRTAEFTRAACPPVTTTLDSLQLSQAFDLALEGFNLRQSLDSWKLNTSPLPESQDETLLSLAYYSATSIYLSGNYDYDMAHWQAIGVAVPILSADQIEEHFDAIVATVKEALKGSSLSPLLFLFPLRVAGARAKLHWQRDAVTDLLQRVRRKFIVADAMLEELRELWTRTVQQKLSSFYCLDS</sequence>
<gene>
    <name evidence="3" type="ORF">CSOJ01_04771</name>
</gene>
<dbReference type="InterPro" id="IPR036864">
    <property type="entry name" value="Zn2-C6_fun-type_DNA-bd_sf"/>
</dbReference>
<dbReference type="GO" id="GO:0000981">
    <property type="term" value="F:DNA-binding transcription factor activity, RNA polymerase II-specific"/>
    <property type="evidence" value="ECO:0007669"/>
    <property type="project" value="InterPro"/>
</dbReference>